<organism evidence="2">
    <name type="scientific">Alexandrium catenella</name>
    <name type="common">Red tide dinoflagellate</name>
    <name type="synonym">Gonyaulax catenella</name>
    <dbReference type="NCBI Taxonomy" id="2925"/>
    <lineage>
        <taxon>Eukaryota</taxon>
        <taxon>Sar</taxon>
        <taxon>Alveolata</taxon>
        <taxon>Dinophyceae</taxon>
        <taxon>Gonyaulacales</taxon>
        <taxon>Pyrocystaceae</taxon>
        <taxon>Alexandrium</taxon>
    </lineage>
</organism>
<accession>A0A7S1RNN0</accession>
<keyword evidence="1" id="KW-0732">Signal</keyword>
<reference evidence="2" key="1">
    <citation type="submission" date="2021-01" db="EMBL/GenBank/DDBJ databases">
        <authorList>
            <person name="Corre E."/>
            <person name="Pelletier E."/>
            <person name="Niang G."/>
            <person name="Scheremetjew M."/>
            <person name="Finn R."/>
            <person name="Kale V."/>
            <person name="Holt S."/>
            <person name="Cochrane G."/>
            <person name="Meng A."/>
            <person name="Brown T."/>
            <person name="Cohen L."/>
        </authorList>
    </citation>
    <scope>NUCLEOTIDE SEQUENCE</scope>
    <source>
        <strain evidence="2">OF101</strain>
    </source>
</reference>
<evidence type="ECO:0000313" key="2">
    <source>
        <dbReference type="EMBL" id="CAD9171127.1"/>
    </source>
</evidence>
<evidence type="ECO:0000256" key="1">
    <source>
        <dbReference type="SAM" id="SignalP"/>
    </source>
</evidence>
<sequence length="224" mass="23957">MAMLTCPRGAVLRFILLLLPSLTRNIVAERVSTLPTVGAHGAAAKLANSAIKTTSDGDDLLQDAFADLQDEFDHLPQSGNIGSPAGSLMTPRAALLMLSVAFAGCAAALWGFQRSFVPEVEDTTFAHEAEVALVGAGGSNMVAGANKEDNPAQLRQLQEELQTLPSLSSQREVEDDDAALEQELESARSHECEVARGKEYEDAMDDVYDSLFEQLLLAEGLPQK</sequence>
<name>A0A7S1RNN0_ALECA</name>
<evidence type="ECO:0008006" key="3">
    <source>
        <dbReference type="Google" id="ProtNLM"/>
    </source>
</evidence>
<gene>
    <name evidence="2" type="ORF">ACAT0790_LOCUS47896</name>
</gene>
<protein>
    <recommendedName>
        <fullName evidence="3">Transmembrane protein</fullName>
    </recommendedName>
</protein>
<feature type="signal peptide" evidence="1">
    <location>
        <begin position="1"/>
        <end position="28"/>
    </location>
</feature>
<dbReference type="AlphaFoldDB" id="A0A7S1RNN0"/>
<proteinExistence type="predicted"/>
<dbReference type="EMBL" id="HBGE01080230">
    <property type="protein sequence ID" value="CAD9171127.1"/>
    <property type="molecule type" value="Transcribed_RNA"/>
</dbReference>
<feature type="chain" id="PRO_5031120014" description="Transmembrane protein" evidence="1">
    <location>
        <begin position="29"/>
        <end position="224"/>
    </location>
</feature>